<dbReference type="RefSeq" id="WP_188244753.1">
    <property type="nucleotide sequence ID" value="NZ_JABTCF010000011.1"/>
</dbReference>
<keyword evidence="2" id="KW-1185">Reference proteome</keyword>
<protein>
    <submittedName>
        <fullName evidence="1">DGQHR domain-containing protein</fullName>
    </submittedName>
</protein>
<dbReference type="Pfam" id="PF14072">
    <property type="entry name" value="DndB"/>
    <property type="match status" value="1"/>
</dbReference>
<dbReference type="InterPro" id="IPR017642">
    <property type="entry name" value="DNA_S_mod_DndB"/>
</dbReference>
<comment type="caution">
    <text evidence="1">The sequence shown here is derived from an EMBL/GenBank/DDBJ whole genome shotgun (WGS) entry which is preliminary data.</text>
</comment>
<evidence type="ECO:0000313" key="2">
    <source>
        <dbReference type="Proteomes" id="UP001166021"/>
    </source>
</evidence>
<evidence type="ECO:0000313" key="1">
    <source>
        <dbReference type="EMBL" id="MBD0779300.1"/>
    </source>
</evidence>
<dbReference type="Proteomes" id="UP001166021">
    <property type="component" value="Unassembled WGS sequence"/>
</dbReference>
<name>A0ABR7V5R3_9FLAO</name>
<reference evidence="1" key="1">
    <citation type="submission" date="2020-05" db="EMBL/GenBank/DDBJ databases">
        <title>The draft genome sequence of Maribacter sp. ANRC-HE7.</title>
        <authorList>
            <person name="Mu L."/>
        </authorList>
    </citation>
    <scope>NUCLEOTIDE SEQUENCE</scope>
    <source>
        <strain evidence="1">ANRC-HE7</strain>
    </source>
</reference>
<dbReference type="InterPro" id="IPR017601">
    <property type="entry name" value="DGQHR-contain_dom"/>
</dbReference>
<organism evidence="1 2">
    <name type="scientific">Maribacter aquimaris</name>
    <dbReference type="NCBI Taxonomy" id="2737171"/>
    <lineage>
        <taxon>Bacteria</taxon>
        <taxon>Pseudomonadati</taxon>
        <taxon>Bacteroidota</taxon>
        <taxon>Flavobacteriia</taxon>
        <taxon>Flavobacteriales</taxon>
        <taxon>Flavobacteriaceae</taxon>
        <taxon>Maribacter</taxon>
    </lineage>
</organism>
<proteinExistence type="predicted"/>
<dbReference type="CDD" id="cd16413">
    <property type="entry name" value="DGQHR_domain"/>
    <property type="match status" value="1"/>
</dbReference>
<dbReference type="NCBIfam" id="TIGR03187">
    <property type="entry name" value="DGQHR"/>
    <property type="match status" value="1"/>
</dbReference>
<accession>A0ABR7V5R3</accession>
<sequence length="360" mass="41581">MIKLNYIKVEQPIGEFYITSIDASTLAKVVIIERRNDNPDAVQREQSEKRIKEIAKYTGDSDATFPTPIIIAVDDNAKINIDEKNQIITFEDNQIIGEVIDGQHRLEGIKSSNNIGKFQLPCVLMFNLFPEQKAYVFSIINSKQTRVNMSLIYDLFALSTTRSPYKTCHETARAFNKEKDSPFYNRLKMLGKKTDDQELASLSQGTFIKYMLELISKNPDEDMRNLKNGQSLQEDKRCVLRNYFIDEKDAIIYKIMFNLYSAVKFVFTDEWNNPNHYIISKSIGFGAVIKAFPEIYEIGIIKNKLTKDFFIEIFQQFKQDLADKEIELTSKYFGSNEQARMKLANLIKESAKKSPLSKKI</sequence>
<gene>
    <name evidence="1" type="ORF">HPE56_15980</name>
</gene>
<dbReference type="EMBL" id="JABTCF010000011">
    <property type="protein sequence ID" value="MBD0779300.1"/>
    <property type="molecule type" value="Genomic_DNA"/>
</dbReference>